<feature type="transmembrane region" description="Helical" evidence="11">
    <location>
        <begin position="42"/>
        <end position="60"/>
    </location>
</feature>
<comment type="subunit">
    <text evidence="11">F-type ATPases have 2 components, F(1) - the catalytic core - and F(0) - the membrane proton channel. F(1) has five subunits: alpha(3), beta(3), gamma(1), delta(1), epsilon(1). F(0) has four main subunits: a(1), b(1), b'(1) and c(10-14). The alpha and beta chains form an alternating ring which encloses part of the gamma chain. F(1) is attached to F(0) by a central stalk formed by the gamma and epsilon chains, while a peripheral stalk is formed by the delta, b and b' chains.</text>
</comment>
<name>A0A6M3WAN1_COROI</name>
<evidence type="ECO:0000256" key="12">
    <source>
        <dbReference type="RuleBase" id="RU003848"/>
    </source>
</evidence>
<organism evidence="14">
    <name type="scientific">Corallina officinalis</name>
    <name type="common">Coral seaweed</name>
    <dbReference type="NCBI Taxonomy" id="35170"/>
    <lineage>
        <taxon>Eukaryota</taxon>
        <taxon>Rhodophyta</taxon>
        <taxon>Florideophyceae</taxon>
        <taxon>Corallinophycidae</taxon>
        <taxon>Corallinales</taxon>
        <taxon>Corallinaceae</taxon>
        <taxon>Corallinoideae</taxon>
        <taxon>Corallina</taxon>
    </lineage>
</organism>
<dbReference type="GO" id="GO:0009535">
    <property type="term" value="C:chloroplast thylakoid membrane"/>
    <property type="evidence" value="ECO:0007669"/>
    <property type="project" value="UniProtKB-SubCell"/>
</dbReference>
<evidence type="ECO:0000256" key="9">
    <source>
        <dbReference type="ARBA" id="ARBA00023310"/>
    </source>
</evidence>
<dbReference type="EMBL" id="MT211887">
    <property type="protein sequence ID" value="QJF58909.1"/>
    <property type="molecule type" value="Genomic_DNA"/>
</dbReference>
<keyword evidence="14" id="KW-0150">Chloroplast</keyword>
<dbReference type="HAMAP" id="MF_01398">
    <property type="entry name" value="ATP_synth_b_bprime"/>
    <property type="match status" value="1"/>
</dbReference>
<evidence type="ECO:0000256" key="4">
    <source>
        <dbReference type="ARBA" id="ARBA00022692"/>
    </source>
</evidence>
<keyword evidence="7 11" id="KW-0406">Ion transport</keyword>
<dbReference type="InterPro" id="IPR002146">
    <property type="entry name" value="ATP_synth_b/b'su_bac/chlpt"/>
</dbReference>
<dbReference type="EMBL" id="MT211884">
    <property type="protein sequence ID" value="QJF58312.1"/>
    <property type="molecule type" value="Genomic_DNA"/>
</dbReference>
<dbReference type="GO" id="GO:0045259">
    <property type="term" value="C:proton-transporting ATP synthase complex"/>
    <property type="evidence" value="ECO:0007669"/>
    <property type="project" value="UniProtKB-KW"/>
</dbReference>
<keyword evidence="11" id="KW-0793">Thylakoid</keyword>
<dbReference type="EMBL" id="MT211885">
    <property type="protein sequence ID" value="QJF58511.1"/>
    <property type="molecule type" value="Genomic_DNA"/>
</dbReference>
<comment type="similarity">
    <text evidence="11 12">Belongs to the ATPase B chain family.</text>
</comment>
<evidence type="ECO:0000313" key="14">
    <source>
        <dbReference type="EMBL" id="QJF58710.1"/>
    </source>
</evidence>
<protein>
    <recommendedName>
        <fullName evidence="11">ATP synthase subunit b, chloroplastic</fullName>
    </recommendedName>
    <alternativeName>
        <fullName evidence="11">ATP synthase F(0) sector subunit b</fullName>
    </alternativeName>
    <alternativeName>
        <fullName evidence="11">ATPase subunit I</fullName>
    </alternativeName>
</protein>
<proteinExistence type="inferred from homology"/>
<comment type="function">
    <text evidence="11">Component of the F(0) channel, it forms part of the peripheral stalk, linking F(1) to F(0).</text>
</comment>
<evidence type="ECO:0000256" key="5">
    <source>
        <dbReference type="ARBA" id="ARBA00022781"/>
    </source>
</evidence>
<keyword evidence="13" id="KW-0175">Coiled coil</keyword>
<keyword evidence="3 11" id="KW-0138">CF(0)</keyword>
<evidence type="ECO:0000256" key="13">
    <source>
        <dbReference type="SAM" id="Coils"/>
    </source>
</evidence>
<feature type="coiled-coil region" evidence="13">
    <location>
        <begin position="68"/>
        <end position="109"/>
    </location>
</feature>
<dbReference type="CDD" id="cd06503">
    <property type="entry name" value="ATP-synt_Fo_b"/>
    <property type="match status" value="1"/>
</dbReference>
<dbReference type="PANTHER" id="PTHR34264">
    <property type="entry name" value="ATP SYNTHASE SUBUNIT B, CHLOROPLASTIC"/>
    <property type="match status" value="1"/>
</dbReference>
<comment type="subcellular location">
    <subcellularLocation>
        <location evidence="1">Membrane</location>
        <topology evidence="1">Single-pass membrane protein</topology>
    </subcellularLocation>
    <subcellularLocation>
        <location evidence="11">Plastid</location>
        <location evidence="11">Chloroplast thylakoid membrane</location>
        <topology evidence="11">Single-pass membrane protein</topology>
    </subcellularLocation>
</comment>
<keyword evidence="5 11" id="KW-0375">Hydrogen ion transport</keyword>
<evidence type="ECO:0000256" key="10">
    <source>
        <dbReference type="ARBA" id="ARBA00025198"/>
    </source>
</evidence>
<evidence type="ECO:0000256" key="3">
    <source>
        <dbReference type="ARBA" id="ARBA00022547"/>
    </source>
</evidence>
<evidence type="ECO:0000256" key="7">
    <source>
        <dbReference type="ARBA" id="ARBA00023065"/>
    </source>
</evidence>
<dbReference type="PANTHER" id="PTHR34264:SF3">
    <property type="entry name" value="ATP SYNTHASE SUBUNIT B, CHLOROPLASTIC"/>
    <property type="match status" value="1"/>
</dbReference>
<reference evidence="14" key="1">
    <citation type="submission" date="2020-03" db="EMBL/GenBank/DDBJ databases">
        <title>Mitochondrial and Plastid genome variability of Corallina officinalis (Corallinales, Rhodophyta).</title>
        <authorList>
            <person name="Yesson C."/>
            <person name="Bian X."/>
            <person name="Williamson C."/>
            <person name="Briscoe A.G."/>
            <person name="Brodie J."/>
        </authorList>
    </citation>
    <scope>NUCLEOTIDE SEQUENCE</scope>
</reference>
<keyword evidence="4 11" id="KW-0812">Transmembrane</keyword>
<sequence length="191" mass="22041">MKNNNKKTYIYMQTYYNIYCVLCMHEENTGFGLNTDFLEANVINIVLLFSGLVYVLKQFLGSTLSTRQQKVLTAIQESEERLQKANTRLVESEKQFKQTEMVIKQIEQEAIITAEKVRNSILAQGKLDIQRLTEAGKVSIAIAERQVREQIQQQITHLAIRQVTLDLEKQMNLSIQSKIIDENIMKLGDKL</sequence>
<accession>A0A6M3WAN1</accession>
<evidence type="ECO:0000256" key="11">
    <source>
        <dbReference type="HAMAP-Rule" id="MF_01398"/>
    </source>
</evidence>
<keyword evidence="9 11" id="KW-0066">ATP synthesis</keyword>
<evidence type="ECO:0000256" key="2">
    <source>
        <dbReference type="ARBA" id="ARBA00022448"/>
    </source>
</evidence>
<geneLocation type="chloroplast" evidence="14"/>
<evidence type="ECO:0000256" key="1">
    <source>
        <dbReference type="ARBA" id="ARBA00004167"/>
    </source>
</evidence>
<dbReference type="AlphaFoldDB" id="A0A6M3WAN1"/>
<keyword evidence="8 11" id="KW-0472">Membrane</keyword>
<gene>
    <name evidence="11 14" type="primary">atpF</name>
</gene>
<keyword evidence="14" id="KW-0934">Plastid</keyword>
<keyword evidence="2 11" id="KW-0813">Transport</keyword>
<evidence type="ECO:0000256" key="8">
    <source>
        <dbReference type="ARBA" id="ARBA00023136"/>
    </source>
</evidence>
<dbReference type="GO" id="GO:0046933">
    <property type="term" value="F:proton-transporting ATP synthase activity, rotational mechanism"/>
    <property type="evidence" value="ECO:0007669"/>
    <property type="project" value="UniProtKB-UniRule"/>
</dbReference>
<comment type="function">
    <text evidence="10 11">F(1)F(0) ATP synthase produces ATP from ADP in the presence of a proton or sodium gradient. F-type ATPases consist of two structural domains, F(1) containing the extramembraneous catalytic core and F(0) containing the membrane proton channel, linked together by a central stalk and a peripheral stalk. During catalysis, ATP synthesis in the catalytic domain of F(1) is coupled via a rotary mechanism of the central stalk subunits to proton translocation.</text>
</comment>
<dbReference type="Pfam" id="PF00430">
    <property type="entry name" value="ATP-synt_B"/>
    <property type="match status" value="1"/>
</dbReference>
<dbReference type="EMBL" id="MT211886">
    <property type="protein sequence ID" value="QJF58710.1"/>
    <property type="molecule type" value="Genomic_DNA"/>
</dbReference>
<keyword evidence="6 11" id="KW-1133">Transmembrane helix</keyword>
<evidence type="ECO:0000256" key="6">
    <source>
        <dbReference type="ARBA" id="ARBA00022989"/>
    </source>
</evidence>
<comment type="miscellaneous">
    <text evidence="11">In plastids the F-type ATPase is also known as CF(1)CF(0).</text>
</comment>